<gene>
    <name evidence="15" type="ORF">SAMN05216495_10639</name>
</gene>
<keyword evidence="6 13" id="KW-0028">Amino-acid biosynthesis</keyword>
<evidence type="ECO:0000256" key="13">
    <source>
        <dbReference type="RuleBase" id="RU003985"/>
    </source>
</evidence>
<feature type="binding site" evidence="11">
    <location>
        <begin position="181"/>
        <end position="185"/>
    </location>
    <ligand>
        <name>pyridoxal 5'-phosphate</name>
        <dbReference type="ChEBI" id="CHEBI:597326"/>
    </ligand>
</feature>
<dbReference type="PANTHER" id="PTHR10314">
    <property type="entry name" value="CYSTATHIONINE BETA-SYNTHASE"/>
    <property type="match status" value="1"/>
</dbReference>
<evidence type="ECO:0000256" key="1">
    <source>
        <dbReference type="ARBA" id="ARBA00001933"/>
    </source>
</evidence>
<evidence type="ECO:0000256" key="3">
    <source>
        <dbReference type="ARBA" id="ARBA00007103"/>
    </source>
</evidence>
<comment type="caution">
    <text evidence="15">The sequence shown here is derived from an EMBL/GenBank/DDBJ whole genome shotgun (WGS) entry which is preliminary data.</text>
</comment>
<evidence type="ECO:0000256" key="11">
    <source>
        <dbReference type="PIRSR" id="PIRSR605856-50"/>
    </source>
</evidence>
<dbReference type="InterPro" id="IPR005859">
    <property type="entry name" value="CysK"/>
</dbReference>
<feature type="modified residue" description="N6-(pyridoxal phosphate)lysine" evidence="12">
    <location>
        <position position="47"/>
    </location>
</feature>
<evidence type="ECO:0000256" key="8">
    <source>
        <dbReference type="ARBA" id="ARBA00022898"/>
    </source>
</evidence>
<dbReference type="Gene3D" id="3.40.50.1100">
    <property type="match status" value="2"/>
</dbReference>
<evidence type="ECO:0000256" key="4">
    <source>
        <dbReference type="ARBA" id="ARBA00012681"/>
    </source>
</evidence>
<dbReference type="FunFam" id="3.40.50.1100:FF:000003">
    <property type="entry name" value="Cystathionine beta-synthase"/>
    <property type="match status" value="1"/>
</dbReference>
<dbReference type="CDD" id="cd01561">
    <property type="entry name" value="CBS_like"/>
    <property type="match status" value="1"/>
</dbReference>
<evidence type="ECO:0000256" key="12">
    <source>
        <dbReference type="PIRSR" id="PIRSR605856-51"/>
    </source>
</evidence>
<name>A0A1H2WGJ6_ACIFE</name>
<evidence type="ECO:0000256" key="6">
    <source>
        <dbReference type="ARBA" id="ARBA00022605"/>
    </source>
</evidence>
<dbReference type="PROSITE" id="PS00901">
    <property type="entry name" value="CYS_SYNTHASE"/>
    <property type="match status" value="1"/>
</dbReference>
<comment type="similarity">
    <text evidence="3 13">Belongs to the cysteine synthase/cystathionine beta-synthase family.</text>
</comment>
<dbReference type="Pfam" id="PF00291">
    <property type="entry name" value="PALP"/>
    <property type="match status" value="1"/>
</dbReference>
<dbReference type="RefSeq" id="WP_074705569.1">
    <property type="nucleotide sequence ID" value="NZ_CAMEFB010000001.1"/>
</dbReference>
<dbReference type="InterPro" id="IPR005856">
    <property type="entry name" value="Cys_synth"/>
</dbReference>
<proteinExistence type="inferred from homology"/>
<evidence type="ECO:0000256" key="9">
    <source>
        <dbReference type="ARBA" id="ARBA00023192"/>
    </source>
</evidence>
<evidence type="ECO:0000256" key="5">
    <source>
        <dbReference type="ARBA" id="ARBA00019371"/>
    </source>
</evidence>
<dbReference type="InterPro" id="IPR001926">
    <property type="entry name" value="TrpB-like_PALP"/>
</dbReference>
<evidence type="ECO:0000313" key="15">
    <source>
        <dbReference type="EMBL" id="SDW79651.1"/>
    </source>
</evidence>
<evidence type="ECO:0000256" key="10">
    <source>
        <dbReference type="ARBA" id="ARBA00047931"/>
    </source>
</evidence>
<reference evidence="15 16" key="1">
    <citation type="submission" date="2016-10" db="EMBL/GenBank/DDBJ databases">
        <authorList>
            <person name="Varghese N."/>
            <person name="Submissions S."/>
        </authorList>
    </citation>
    <scope>NUCLEOTIDE SEQUENCE [LARGE SCALE GENOMIC DNA]</scope>
    <source>
        <strain evidence="15 16">WCC6</strain>
    </source>
</reference>
<dbReference type="SUPFAM" id="SSF53686">
    <property type="entry name" value="Tryptophan synthase beta subunit-like PLP-dependent enzymes"/>
    <property type="match status" value="1"/>
</dbReference>
<feature type="domain" description="Tryptophan synthase beta chain-like PALP" evidence="14">
    <location>
        <begin position="9"/>
        <end position="297"/>
    </location>
</feature>
<evidence type="ECO:0000259" key="14">
    <source>
        <dbReference type="Pfam" id="PF00291"/>
    </source>
</evidence>
<accession>A0A1H2WGJ6</accession>
<sequence>MSKVYTSVLDLIGHTPLLEPVKFGADKNLQARLLVKLESFNPAGSAKDRIAKAMIEDAEKRGVLKKGGVIIEPTSGNTGIGLAAVAAMKGYRAIMVMPETMSIERRNMIAAYGAEVVLTEAKKGIAGSVEKARELAASIPGSFIPEQFDNPANPAAHKATTGPEIYEDTDGAVDIFVAGVGTGGTLTGVGEYLKEKKPSVKVVAVEPADSPLLSQGKPGPHKIQGIGTNFLPKTLNTKIYDEILTASTDQAYETARDFIHHEGFLIGISGGAALYAAVEVAKRPENKGKTLVVLLPDNGDRYLTTPGFLKKDK</sequence>
<dbReference type="Proteomes" id="UP000182379">
    <property type="component" value="Unassembled WGS sequence"/>
</dbReference>
<evidence type="ECO:0000256" key="7">
    <source>
        <dbReference type="ARBA" id="ARBA00022679"/>
    </source>
</evidence>
<dbReference type="GO" id="GO:0006535">
    <property type="term" value="P:cysteine biosynthetic process from serine"/>
    <property type="evidence" value="ECO:0007669"/>
    <property type="project" value="UniProtKB-UniRule"/>
</dbReference>
<dbReference type="EC" id="2.5.1.47" evidence="4 13"/>
<evidence type="ECO:0000313" key="16">
    <source>
        <dbReference type="Proteomes" id="UP000182379"/>
    </source>
</evidence>
<dbReference type="InterPro" id="IPR036052">
    <property type="entry name" value="TrpB-like_PALP_sf"/>
</dbReference>
<dbReference type="AlphaFoldDB" id="A0A1H2WGJ6"/>
<dbReference type="NCBIfam" id="TIGR01136">
    <property type="entry name" value="cysKM"/>
    <property type="match status" value="1"/>
</dbReference>
<dbReference type="NCBIfam" id="TIGR01139">
    <property type="entry name" value="cysK"/>
    <property type="match status" value="1"/>
</dbReference>
<dbReference type="FunFam" id="3.40.50.1100:FF:000118">
    <property type="entry name" value="Related to CYS4-cystathionine beta-synthase"/>
    <property type="match status" value="1"/>
</dbReference>
<keyword evidence="8 11" id="KW-0663">Pyridoxal phosphate</keyword>
<keyword evidence="7 13" id="KW-0808">Transferase</keyword>
<comment type="pathway">
    <text evidence="2">Amino-acid biosynthesis; L-cysteine biosynthesis; L-cysteine from L-serine: step 2/2.</text>
</comment>
<dbReference type="EMBL" id="FNOP01000006">
    <property type="protein sequence ID" value="SDW79651.1"/>
    <property type="molecule type" value="Genomic_DNA"/>
</dbReference>
<dbReference type="GO" id="GO:0004124">
    <property type="term" value="F:cysteine synthase activity"/>
    <property type="evidence" value="ECO:0007669"/>
    <property type="project" value="UniProtKB-UniRule"/>
</dbReference>
<organism evidence="15 16">
    <name type="scientific">Acidaminococcus fermentans</name>
    <dbReference type="NCBI Taxonomy" id="905"/>
    <lineage>
        <taxon>Bacteria</taxon>
        <taxon>Bacillati</taxon>
        <taxon>Bacillota</taxon>
        <taxon>Negativicutes</taxon>
        <taxon>Acidaminococcales</taxon>
        <taxon>Acidaminococcaceae</taxon>
        <taxon>Acidaminococcus</taxon>
    </lineage>
</organism>
<dbReference type="UniPathway" id="UPA00136">
    <property type="reaction ID" value="UER00200"/>
</dbReference>
<evidence type="ECO:0000256" key="2">
    <source>
        <dbReference type="ARBA" id="ARBA00004962"/>
    </source>
</evidence>
<comment type="cofactor">
    <cofactor evidence="1 11 13">
        <name>pyridoxal 5'-phosphate</name>
        <dbReference type="ChEBI" id="CHEBI:597326"/>
    </cofactor>
</comment>
<comment type="catalytic activity">
    <reaction evidence="10 13">
        <text>O-acetyl-L-serine + hydrogen sulfide = L-cysteine + acetate</text>
        <dbReference type="Rhea" id="RHEA:14829"/>
        <dbReference type="ChEBI" id="CHEBI:29919"/>
        <dbReference type="ChEBI" id="CHEBI:30089"/>
        <dbReference type="ChEBI" id="CHEBI:35235"/>
        <dbReference type="ChEBI" id="CHEBI:58340"/>
        <dbReference type="EC" id="2.5.1.47"/>
    </reaction>
</comment>
<feature type="binding site" evidence="11">
    <location>
        <position position="77"/>
    </location>
    <ligand>
        <name>pyridoxal 5'-phosphate</name>
        <dbReference type="ChEBI" id="CHEBI:597326"/>
    </ligand>
</feature>
<keyword evidence="9 13" id="KW-0198">Cysteine biosynthesis</keyword>
<dbReference type="InterPro" id="IPR001216">
    <property type="entry name" value="P-phosphate_BS"/>
</dbReference>
<feature type="binding site" evidence="11">
    <location>
        <position position="269"/>
    </location>
    <ligand>
        <name>pyridoxal 5'-phosphate</name>
        <dbReference type="ChEBI" id="CHEBI:597326"/>
    </ligand>
</feature>
<dbReference type="InterPro" id="IPR050214">
    <property type="entry name" value="Cys_Synth/Cystath_Beta-Synth"/>
</dbReference>
<protein>
    <recommendedName>
        <fullName evidence="5 13">Cysteine synthase</fullName>
        <ecNumber evidence="4 13">2.5.1.47</ecNumber>
    </recommendedName>
</protein>